<evidence type="ECO:0000256" key="3">
    <source>
        <dbReference type="ARBA" id="ARBA00023235"/>
    </source>
</evidence>
<keyword evidence="2 4" id="KW-0694">RNA-binding</keyword>
<name>A0A5D4T1I4_9BACI</name>
<dbReference type="PROSITE" id="PS01149">
    <property type="entry name" value="PSI_RSU"/>
    <property type="match status" value="1"/>
</dbReference>
<accession>A0A5D4T1I4</accession>
<evidence type="ECO:0000313" key="8">
    <source>
        <dbReference type="Proteomes" id="UP000322524"/>
    </source>
</evidence>
<dbReference type="SMART" id="SM00363">
    <property type="entry name" value="S4"/>
    <property type="match status" value="1"/>
</dbReference>
<keyword evidence="3 5" id="KW-0413">Isomerase</keyword>
<dbReference type="InterPro" id="IPR018496">
    <property type="entry name" value="PsdUridine_synth_RsuA/RluB_CS"/>
</dbReference>
<dbReference type="GO" id="GO:0003723">
    <property type="term" value="F:RNA binding"/>
    <property type="evidence" value="ECO:0007669"/>
    <property type="project" value="UniProtKB-KW"/>
</dbReference>
<evidence type="ECO:0000256" key="2">
    <source>
        <dbReference type="ARBA" id="ARBA00022884"/>
    </source>
</evidence>
<dbReference type="GO" id="GO:0000455">
    <property type="term" value="P:enzyme-directed rRNA pseudouridine synthesis"/>
    <property type="evidence" value="ECO:0007669"/>
    <property type="project" value="UniProtKB-ARBA"/>
</dbReference>
<dbReference type="OrthoDB" id="9807213at2"/>
<proteinExistence type="inferred from homology"/>
<sequence>MRLDKMLANSGFGTRKEVKKLLKTGVVKVDGKVVKDAKVHVDPEVQEVTVHDDIVEYREFIYLMMHKPPGLLSATEDYRQETVVDILQEEDKMFEPFPVGRLDKDTEGLLILTNDGQLAHQLLSPKKHVPKTYYAKIDGEVTVEDIEAFKEGVTLDDGYETLPAELKILEAGPESQIEITIVEGKFHQVKRMFQAVGKTVTYLKRLSMGELKLDEDLELGEYRELTDEELELLQRR</sequence>
<evidence type="ECO:0000313" key="7">
    <source>
        <dbReference type="EMBL" id="TYS69129.1"/>
    </source>
</evidence>
<evidence type="ECO:0000256" key="1">
    <source>
        <dbReference type="ARBA" id="ARBA00008348"/>
    </source>
</evidence>
<reference evidence="7 8" key="1">
    <citation type="submission" date="2019-08" db="EMBL/GenBank/DDBJ databases">
        <title>Bacillus genomes from the desert of Cuatro Cienegas, Coahuila.</title>
        <authorList>
            <person name="Olmedo-Alvarez G."/>
        </authorList>
    </citation>
    <scope>NUCLEOTIDE SEQUENCE [LARGE SCALE GENOMIC DNA]</scope>
    <source>
        <strain evidence="7 8">CH28_1T</strain>
    </source>
</reference>
<dbReference type="AlphaFoldDB" id="A0A5D4T1I4"/>
<dbReference type="InterPro" id="IPR000748">
    <property type="entry name" value="PsdUridine_synth_RsuA/RluB/E/F"/>
</dbReference>
<dbReference type="PANTHER" id="PTHR47683">
    <property type="entry name" value="PSEUDOURIDINE SYNTHASE FAMILY PROTEIN-RELATED"/>
    <property type="match status" value="1"/>
</dbReference>
<dbReference type="Pfam" id="PF01479">
    <property type="entry name" value="S4"/>
    <property type="match status" value="1"/>
</dbReference>
<dbReference type="Gene3D" id="3.10.290.10">
    <property type="entry name" value="RNA-binding S4 domain"/>
    <property type="match status" value="1"/>
</dbReference>
<dbReference type="EMBL" id="VTEV01000003">
    <property type="protein sequence ID" value="TYS69129.1"/>
    <property type="molecule type" value="Genomic_DNA"/>
</dbReference>
<dbReference type="SUPFAM" id="SSF55174">
    <property type="entry name" value="Alpha-L RNA-binding motif"/>
    <property type="match status" value="1"/>
</dbReference>
<comment type="caution">
    <text evidence="7">The sequence shown here is derived from an EMBL/GenBank/DDBJ whole genome shotgun (WGS) entry which is preliminary data.</text>
</comment>
<dbReference type="InterPro" id="IPR036986">
    <property type="entry name" value="S4_RNA-bd_sf"/>
</dbReference>
<dbReference type="GO" id="GO:0005829">
    <property type="term" value="C:cytosol"/>
    <property type="evidence" value="ECO:0007669"/>
    <property type="project" value="UniProtKB-ARBA"/>
</dbReference>
<dbReference type="InterPro" id="IPR002942">
    <property type="entry name" value="S4_RNA-bd"/>
</dbReference>
<dbReference type="InterPro" id="IPR042092">
    <property type="entry name" value="PsdUridine_s_RsuA/RluB/E/F_cat"/>
</dbReference>
<feature type="domain" description="RNA-binding S4" evidence="6">
    <location>
        <begin position="1"/>
        <end position="59"/>
    </location>
</feature>
<organism evidence="7 8">
    <name type="scientific">Sutcliffiella horikoshii</name>
    <dbReference type="NCBI Taxonomy" id="79883"/>
    <lineage>
        <taxon>Bacteria</taxon>
        <taxon>Bacillati</taxon>
        <taxon>Bacillota</taxon>
        <taxon>Bacilli</taxon>
        <taxon>Bacillales</taxon>
        <taxon>Bacillaceae</taxon>
        <taxon>Sutcliffiella</taxon>
    </lineage>
</organism>
<comment type="similarity">
    <text evidence="1 5">Belongs to the pseudouridine synthase RsuA family.</text>
</comment>
<gene>
    <name evidence="7" type="ORF">FZC76_09395</name>
</gene>
<dbReference type="GO" id="GO:0120159">
    <property type="term" value="F:rRNA pseudouridine synthase activity"/>
    <property type="evidence" value="ECO:0007669"/>
    <property type="project" value="UniProtKB-ARBA"/>
</dbReference>
<dbReference type="Gene3D" id="3.30.70.580">
    <property type="entry name" value="Pseudouridine synthase I, catalytic domain, N-terminal subdomain"/>
    <property type="match status" value="1"/>
</dbReference>
<dbReference type="InterPro" id="IPR050343">
    <property type="entry name" value="RsuA_PseudoU_synthase"/>
</dbReference>
<dbReference type="CDD" id="cd02553">
    <property type="entry name" value="PseudoU_synth_RsuA"/>
    <property type="match status" value="1"/>
</dbReference>
<dbReference type="NCBIfam" id="TIGR00093">
    <property type="entry name" value="pseudouridine synthase"/>
    <property type="match status" value="1"/>
</dbReference>
<dbReference type="Gene3D" id="3.30.70.1560">
    <property type="entry name" value="Alpha-L RNA-binding motif"/>
    <property type="match status" value="1"/>
</dbReference>
<dbReference type="Proteomes" id="UP000322524">
    <property type="component" value="Unassembled WGS sequence"/>
</dbReference>
<dbReference type="FunFam" id="3.10.290.10:FF:000015">
    <property type="entry name" value="Pseudouridine synthase"/>
    <property type="match status" value="1"/>
</dbReference>
<dbReference type="PANTHER" id="PTHR47683:SF4">
    <property type="entry name" value="PSEUDOURIDINE SYNTHASE"/>
    <property type="match status" value="1"/>
</dbReference>
<evidence type="ECO:0000256" key="4">
    <source>
        <dbReference type="PROSITE-ProRule" id="PRU00182"/>
    </source>
</evidence>
<dbReference type="InterPro" id="IPR020103">
    <property type="entry name" value="PsdUridine_synth_cat_dom_sf"/>
</dbReference>
<dbReference type="InterPro" id="IPR020094">
    <property type="entry name" value="TruA/RsuA/RluB/E/F_N"/>
</dbReference>
<dbReference type="RefSeq" id="WP_148987951.1">
    <property type="nucleotide sequence ID" value="NZ_VTEV01000003.1"/>
</dbReference>
<dbReference type="PROSITE" id="PS50889">
    <property type="entry name" value="S4"/>
    <property type="match status" value="1"/>
</dbReference>
<dbReference type="STRING" id="79883.GCA_001636495_01514"/>
<protein>
    <recommendedName>
        <fullName evidence="5">Pseudouridine synthase</fullName>
        <ecNumber evidence="5">5.4.99.-</ecNumber>
    </recommendedName>
</protein>
<evidence type="ECO:0000256" key="5">
    <source>
        <dbReference type="RuleBase" id="RU003887"/>
    </source>
</evidence>
<dbReference type="SUPFAM" id="SSF55120">
    <property type="entry name" value="Pseudouridine synthase"/>
    <property type="match status" value="1"/>
</dbReference>
<dbReference type="EC" id="5.4.99.-" evidence="5"/>
<dbReference type="InterPro" id="IPR006145">
    <property type="entry name" value="PsdUridine_synth_RsuA/RluA"/>
</dbReference>
<dbReference type="FunFam" id="3.30.70.1560:FF:000001">
    <property type="entry name" value="Pseudouridine synthase"/>
    <property type="match status" value="1"/>
</dbReference>
<evidence type="ECO:0000259" key="6">
    <source>
        <dbReference type="SMART" id="SM00363"/>
    </source>
</evidence>
<dbReference type="Pfam" id="PF00849">
    <property type="entry name" value="PseudoU_synth_2"/>
    <property type="match status" value="1"/>
</dbReference>